<dbReference type="AlphaFoldDB" id="A0A922HZ74"/>
<dbReference type="Proteomes" id="UP000790347">
    <property type="component" value="Unassembled WGS sequence"/>
</dbReference>
<keyword evidence="2" id="KW-0813">Transport</keyword>
<reference evidence="10" key="1">
    <citation type="submission" date="2013-05" db="EMBL/GenBank/DDBJ databases">
        <authorList>
            <person name="Yim A.K.Y."/>
            <person name="Chan T.F."/>
            <person name="Ji K.M."/>
            <person name="Liu X.Y."/>
            <person name="Zhou J.W."/>
            <person name="Li R.Q."/>
            <person name="Yang K.Y."/>
            <person name="Li J."/>
            <person name="Li M."/>
            <person name="Law P.T.W."/>
            <person name="Wu Y.L."/>
            <person name="Cai Z.L."/>
            <person name="Qin H."/>
            <person name="Bao Y."/>
            <person name="Leung R.K.K."/>
            <person name="Ng P.K.S."/>
            <person name="Zou J."/>
            <person name="Zhong X.J."/>
            <person name="Ran P.X."/>
            <person name="Zhong N.S."/>
            <person name="Liu Z.G."/>
            <person name="Tsui S.K.W."/>
        </authorList>
    </citation>
    <scope>NUCLEOTIDE SEQUENCE</scope>
    <source>
        <strain evidence="10">Derf</strain>
        <tissue evidence="10">Whole organism</tissue>
    </source>
</reference>
<keyword evidence="11" id="KW-1185">Reference proteome</keyword>
<evidence type="ECO:0000256" key="3">
    <source>
        <dbReference type="ARBA" id="ARBA00022475"/>
    </source>
</evidence>
<dbReference type="EMBL" id="ASGP02000004">
    <property type="protein sequence ID" value="KAH9511969.1"/>
    <property type="molecule type" value="Genomic_DNA"/>
</dbReference>
<evidence type="ECO:0000256" key="7">
    <source>
        <dbReference type="ARBA" id="ARBA00023136"/>
    </source>
</evidence>
<protein>
    <recommendedName>
        <fullName evidence="12">Transmembrane protein 104 homolog</fullName>
    </recommendedName>
</protein>
<dbReference type="PANTHER" id="PTHR16189:SF0">
    <property type="entry name" value="TRANSMEMBRANE PROTEIN 104"/>
    <property type="match status" value="1"/>
</dbReference>
<dbReference type="Proteomes" id="UP000828236">
    <property type="component" value="Unassembled WGS sequence"/>
</dbReference>
<evidence type="ECO:0000256" key="8">
    <source>
        <dbReference type="SAM" id="Phobius"/>
    </source>
</evidence>
<dbReference type="EMBL" id="SDOV01000001">
    <property type="protein sequence ID" value="KAH7644798.1"/>
    <property type="molecule type" value="Genomic_DNA"/>
</dbReference>
<dbReference type="GO" id="GO:0003333">
    <property type="term" value="P:amino acid transmembrane transport"/>
    <property type="evidence" value="ECO:0007669"/>
    <property type="project" value="InterPro"/>
</dbReference>
<dbReference type="InterPro" id="IPR018227">
    <property type="entry name" value="Amino_acid_transport_2"/>
</dbReference>
<evidence type="ECO:0000313" key="9">
    <source>
        <dbReference type="EMBL" id="KAH7644798.1"/>
    </source>
</evidence>
<feature type="transmembrane region" description="Helical" evidence="8">
    <location>
        <begin position="604"/>
        <end position="622"/>
    </location>
</feature>
<keyword evidence="3" id="KW-1003">Cell membrane</keyword>
<evidence type="ECO:0000256" key="5">
    <source>
        <dbReference type="ARBA" id="ARBA00022692"/>
    </source>
</evidence>
<organism evidence="10 11">
    <name type="scientific">Dermatophagoides farinae</name>
    <name type="common">American house dust mite</name>
    <dbReference type="NCBI Taxonomy" id="6954"/>
    <lineage>
        <taxon>Eukaryota</taxon>
        <taxon>Metazoa</taxon>
        <taxon>Ecdysozoa</taxon>
        <taxon>Arthropoda</taxon>
        <taxon>Chelicerata</taxon>
        <taxon>Arachnida</taxon>
        <taxon>Acari</taxon>
        <taxon>Acariformes</taxon>
        <taxon>Sarcoptiformes</taxon>
        <taxon>Astigmata</taxon>
        <taxon>Psoroptidia</taxon>
        <taxon>Analgoidea</taxon>
        <taxon>Pyroglyphidae</taxon>
        <taxon>Dermatophagoidinae</taxon>
        <taxon>Dermatophagoides</taxon>
    </lineage>
</organism>
<keyword evidence="4" id="KW-0997">Cell inner membrane</keyword>
<evidence type="ECO:0000256" key="2">
    <source>
        <dbReference type="ARBA" id="ARBA00022448"/>
    </source>
</evidence>
<evidence type="ECO:0000313" key="10">
    <source>
        <dbReference type="EMBL" id="KAH9511969.1"/>
    </source>
</evidence>
<dbReference type="OrthoDB" id="294541at2759"/>
<evidence type="ECO:0000256" key="6">
    <source>
        <dbReference type="ARBA" id="ARBA00022989"/>
    </source>
</evidence>
<feature type="transmembrane region" description="Helical" evidence="8">
    <location>
        <begin position="344"/>
        <end position="361"/>
    </location>
</feature>
<keyword evidence="5 8" id="KW-0812">Transmembrane</keyword>
<sequence>MANENLYSPLVGSIYLFNLLLGTGVLTMPAVFENAGYISGIICLTLLCLISYVQTTFLIESMANANFVKRMQQSNEHETTETSSLLSCDDNYDKNIDNSMDVYYGKTNDNDEYDNLGFTIRPIVHTNSSTNLLSFSNSESDERQLCPTVSSNSINTTIIDGNIDCVNSIGSGVVAMSIDGFSKKNNLRWSNVFRKMRGNHNSNNDNREMITKNIENCLRSIDHIDQRFQINEKFELGNMTELFLNRYLSKFFFVSIIVYLFGDLLIYNSMMSKSLRDISCTSQAYCNATDKNDPEHLDAVCWDSVGISRHNAYRIFLLGFIAILGPLTYAKLQKTKIIQIGTIILRWMAFLSMIGITIKIFVKNEAKGKPRAMDILNVPKLFGICVYSFMCHHSVPSIITPIRNKKRVFTAISIDYILVLSFYVIIALTAIFAFGDIQQVYTLNFQVDKCSNMNNNTNPASISGFDIFLPTFPIFTLFSSYTILALTLINNMKVLVGFTDDMRYGHIIKYSMPLIAIIPPLVIALFTEDISSIVQYVGSYSGTLIQYVFPTLLAYYSRRYVKQECLIPYIKKRSRLEWLDLRMINIDQIYRRINPFVSFFQSQFWIYLSIIWLIICIFLVTLDHLRDVLHLY</sequence>
<evidence type="ECO:0008006" key="12">
    <source>
        <dbReference type="Google" id="ProtNLM"/>
    </source>
</evidence>
<feature type="transmembrane region" description="Helical" evidence="8">
    <location>
        <begin position="414"/>
        <end position="435"/>
    </location>
</feature>
<feature type="transmembrane region" description="Helical" evidence="8">
    <location>
        <begin position="533"/>
        <end position="556"/>
    </location>
</feature>
<feature type="transmembrane region" description="Helical" evidence="8">
    <location>
        <begin position="38"/>
        <end position="59"/>
    </location>
</feature>
<evidence type="ECO:0000256" key="4">
    <source>
        <dbReference type="ARBA" id="ARBA00022519"/>
    </source>
</evidence>
<gene>
    <name evidence="10" type="ORF">DERF_010387</name>
    <name evidence="9" type="ORF">HUG17_0336</name>
</gene>
<comment type="subcellular location">
    <subcellularLocation>
        <location evidence="1">Cell inner membrane</location>
        <topology evidence="1">Multi-pass membrane protein</topology>
    </subcellularLocation>
</comment>
<feature type="transmembrane region" description="Helical" evidence="8">
    <location>
        <begin position="247"/>
        <end position="267"/>
    </location>
</feature>
<reference evidence="9" key="3">
    <citation type="journal article" date="2021" name="World Allergy Organ. J.">
        <title>Chromosome-level assembly of Dermatophagoides farinae genome and transcriptome reveals two novel allergens Der f 37 and Der f 39.</title>
        <authorList>
            <person name="Chen J."/>
            <person name="Cai Z."/>
            <person name="Fan D."/>
            <person name="Hu J."/>
            <person name="Hou Y."/>
            <person name="He Y."/>
            <person name="Zhang Z."/>
            <person name="Zhao Z."/>
            <person name="Gao P."/>
            <person name="Hu W."/>
            <person name="Sun J."/>
            <person name="Li J."/>
            <person name="Ji K."/>
        </authorList>
    </citation>
    <scope>NUCLEOTIDE SEQUENCE</scope>
    <source>
        <strain evidence="9">JKM2019</strain>
    </source>
</reference>
<keyword evidence="7 8" id="KW-0472">Membrane</keyword>
<comment type="caution">
    <text evidence="10">The sequence shown here is derived from an EMBL/GenBank/DDBJ whole genome shotgun (WGS) entry which is preliminary data.</text>
</comment>
<keyword evidence="6 8" id="KW-1133">Transmembrane helix</keyword>
<name>A0A922HZ74_DERFA</name>
<reference evidence="9" key="2">
    <citation type="submission" date="2020-06" db="EMBL/GenBank/DDBJ databases">
        <authorList>
            <person name="Ji K."/>
            <person name="Li J."/>
        </authorList>
    </citation>
    <scope>NUCLEOTIDE SEQUENCE</scope>
    <source>
        <strain evidence="9">JKM2019</strain>
        <tissue evidence="9">Whole body</tissue>
    </source>
</reference>
<dbReference type="PANTHER" id="PTHR16189">
    <property type="entry name" value="TRANSMEMBRANE PROTEIN 104-RELATED"/>
    <property type="match status" value="1"/>
</dbReference>
<evidence type="ECO:0000256" key="1">
    <source>
        <dbReference type="ARBA" id="ARBA00004429"/>
    </source>
</evidence>
<evidence type="ECO:0000313" key="11">
    <source>
        <dbReference type="Proteomes" id="UP000790347"/>
    </source>
</evidence>
<feature type="transmembrane region" description="Helical" evidence="8">
    <location>
        <begin position="12"/>
        <end position="32"/>
    </location>
</feature>
<feature type="transmembrane region" description="Helical" evidence="8">
    <location>
        <begin position="312"/>
        <end position="332"/>
    </location>
</feature>
<accession>A0A922HZ74</accession>
<feature type="transmembrane region" description="Helical" evidence="8">
    <location>
        <begin position="467"/>
        <end position="489"/>
    </location>
</feature>
<feature type="transmembrane region" description="Helical" evidence="8">
    <location>
        <begin position="510"/>
        <end position="527"/>
    </location>
</feature>
<dbReference type="GO" id="GO:0005886">
    <property type="term" value="C:plasma membrane"/>
    <property type="evidence" value="ECO:0007669"/>
    <property type="project" value="UniProtKB-SubCell"/>
</dbReference>
<dbReference type="Pfam" id="PF03222">
    <property type="entry name" value="Trp_Tyr_perm"/>
    <property type="match status" value="1"/>
</dbReference>
<reference evidence="10" key="4">
    <citation type="journal article" date="2022" name="Res Sq">
        <title>Comparative Genomics Reveals Insights into the Divergent Evolution of Astigmatic Mites and Household Pest Adaptations.</title>
        <authorList>
            <person name="Xiong Q."/>
            <person name="Wan A.T.-Y."/>
            <person name="Liu X.-Y."/>
            <person name="Fung C.S.-H."/>
            <person name="Xiao X."/>
            <person name="Malainual N."/>
            <person name="Hou J."/>
            <person name="Wang L."/>
            <person name="Wang M."/>
            <person name="Yang K."/>
            <person name="Cui Y."/>
            <person name="Leung E."/>
            <person name="Nong W."/>
            <person name="Shin S.-K."/>
            <person name="Au S."/>
            <person name="Jeong K.Y."/>
            <person name="Chew F.T."/>
            <person name="Hui J."/>
            <person name="Leung T.F."/>
            <person name="Tungtrongchitr A."/>
            <person name="Zhong N."/>
            <person name="Liu Z."/>
            <person name="Tsui S."/>
        </authorList>
    </citation>
    <scope>NUCLEOTIDE SEQUENCE</scope>
    <source>
        <strain evidence="10">Derf</strain>
        <tissue evidence="10">Whole organism</tissue>
    </source>
</reference>
<proteinExistence type="predicted"/>